<dbReference type="InterPro" id="IPR002781">
    <property type="entry name" value="TM_pro_TauE-like"/>
</dbReference>
<evidence type="ECO:0000256" key="2">
    <source>
        <dbReference type="ARBA" id="ARBA00009142"/>
    </source>
</evidence>
<dbReference type="EMBL" id="MUYU01000017">
    <property type="protein sequence ID" value="OOS23342.1"/>
    <property type="molecule type" value="Genomic_DNA"/>
</dbReference>
<organism evidence="9 10">
    <name type="scientific">Moraxella pluranimalium</name>
    <dbReference type="NCBI Taxonomy" id="470453"/>
    <lineage>
        <taxon>Bacteria</taxon>
        <taxon>Pseudomonadati</taxon>
        <taxon>Pseudomonadota</taxon>
        <taxon>Gammaproteobacteria</taxon>
        <taxon>Moraxellales</taxon>
        <taxon>Moraxellaceae</taxon>
        <taxon>Moraxella</taxon>
    </lineage>
</organism>
<comment type="similarity">
    <text evidence="2 8">Belongs to the 4-toluene sulfonate uptake permease (TSUP) (TC 2.A.102) family.</text>
</comment>
<accession>A0A1T0CLW6</accession>
<dbReference type="PANTHER" id="PTHR30269">
    <property type="entry name" value="TRANSMEMBRANE PROTEIN YFCA"/>
    <property type="match status" value="1"/>
</dbReference>
<keyword evidence="7 8" id="KW-0472">Membrane</keyword>
<evidence type="ECO:0000256" key="3">
    <source>
        <dbReference type="ARBA" id="ARBA00022448"/>
    </source>
</evidence>
<proteinExistence type="inferred from homology"/>
<sequence>MDIQLGLEILMLLFGVAMVAGFVDAMAGGGGLLTIPALLLSGVPPIATLATNKLQASAGSFSASLTMIKKGVINPKDIKIAFMMAAIGSAIGSILVQLSPPEMLKVVIPFLVAGVGLYTLFAPNLGQIERAPKISQSTWQKTIVPLIGFYDGYLGPGTGTFFALSNVALRGMDLIRATGTAKLLNFATNIASLALFIVGGQVLWKVGFVMMAGQVIGAFFGSQMVVKGGAKFIRPVIVLMCFAMVVRYVFW</sequence>
<keyword evidence="10" id="KW-1185">Reference proteome</keyword>
<keyword evidence="5 8" id="KW-0812">Transmembrane</keyword>
<keyword evidence="4 8" id="KW-1003">Cell membrane</keyword>
<dbReference type="AlphaFoldDB" id="A0A1T0CLW6"/>
<gene>
    <name evidence="9" type="ORF">B0680_07130</name>
</gene>
<feature type="transmembrane region" description="Helical" evidence="8">
    <location>
        <begin position="232"/>
        <end position="250"/>
    </location>
</feature>
<comment type="caution">
    <text evidence="9">The sequence shown here is derived from an EMBL/GenBank/DDBJ whole genome shotgun (WGS) entry which is preliminary data.</text>
</comment>
<protein>
    <recommendedName>
        <fullName evidence="8">Probable membrane transporter protein</fullName>
    </recommendedName>
</protein>
<dbReference type="GO" id="GO:0005886">
    <property type="term" value="C:plasma membrane"/>
    <property type="evidence" value="ECO:0007669"/>
    <property type="project" value="UniProtKB-SubCell"/>
</dbReference>
<evidence type="ECO:0000256" key="8">
    <source>
        <dbReference type="RuleBase" id="RU363041"/>
    </source>
</evidence>
<keyword evidence="3" id="KW-0813">Transport</keyword>
<reference evidence="9 10" key="1">
    <citation type="submission" date="2017-02" db="EMBL/GenBank/DDBJ databases">
        <title>Draft genome sequence of Moraxella pluranimalium CCUG 54913T type strain.</title>
        <authorList>
            <person name="Salva-Serra F."/>
            <person name="Engstrom-Jakobsson H."/>
            <person name="Thorell K."/>
            <person name="Jaen-Luchoro D."/>
            <person name="Gonzales-Siles L."/>
            <person name="Karlsson R."/>
            <person name="Yazdan S."/>
            <person name="Boulund F."/>
            <person name="Johnning A."/>
            <person name="Engstrand L."/>
            <person name="Kristiansson E."/>
            <person name="Moore E."/>
        </authorList>
    </citation>
    <scope>NUCLEOTIDE SEQUENCE [LARGE SCALE GENOMIC DNA]</scope>
    <source>
        <strain evidence="9 10">CCUG 54913</strain>
    </source>
</reference>
<dbReference type="Pfam" id="PF01925">
    <property type="entry name" value="TauE"/>
    <property type="match status" value="1"/>
</dbReference>
<comment type="subcellular location">
    <subcellularLocation>
        <location evidence="1 8">Cell membrane</location>
        <topology evidence="1 8">Multi-pass membrane protein</topology>
    </subcellularLocation>
</comment>
<dbReference type="OrthoDB" id="554695at2"/>
<evidence type="ECO:0000256" key="1">
    <source>
        <dbReference type="ARBA" id="ARBA00004651"/>
    </source>
</evidence>
<name>A0A1T0CLW6_9GAMM</name>
<dbReference type="InterPro" id="IPR052017">
    <property type="entry name" value="TSUP"/>
</dbReference>
<dbReference type="RefSeq" id="WP_078254411.1">
    <property type="nucleotide sequence ID" value="NZ_MUYU01000017.1"/>
</dbReference>
<evidence type="ECO:0000313" key="10">
    <source>
        <dbReference type="Proteomes" id="UP000189800"/>
    </source>
</evidence>
<evidence type="ECO:0000256" key="4">
    <source>
        <dbReference type="ARBA" id="ARBA00022475"/>
    </source>
</evidence>
<feature type="transmembrane region" description="Helical" evidence="8">
    <location>
        <begin position="80"/>
        <end position="100"/>
    </location>
</feature>
<dbReference type="Proteomes" id="UP000189800">
    <property type="component" value="Unassembled WGS sequence"/>
</dbReference>
<evidence type="ECO:0000256" key="6">
    <source>
        <dbReference type="ARBA" id="ARBA00022989"/>
    </source>
</evidence>
<dbReference type="PANTHER" id="PTHR30269:SF0">
    <property type="entry name" value="MEMBRANE TRANSPORTER PROTEIN YFCA-RELATED"/>
    <property type="match status" value="1"/>
</dbReference>
<dbReference type="STRING" id="470453.B0680_07130"/>
<keyword evidence="6 8" id="KW-1133">Transmembrane helix</keyword>
<feature type="transmembrane region" description="Helical" evidence="8">
    <location>
        <begin position="106"/>
        <end position="126"/>
    </location>
</feature>
<evidence type="ECO:0000256" key="7">
    <source>
        <dbReference type="ARBA" id="ARBA00023136"/>
    </source>
</evidence>
<evidence type="ECO:0000256" key="5">
    <source>
        <dbReference type="ARBA" id="ARBA00022692"/>
    </source>
</evidence>
<evidence type="ECO:0000313" key="9">
    <source>
        <dbReference type="EMBL" id="OOS23342.1"/>
    </source>
</evidence>
<feature type="transmembrane region" description="Helical" evidence="8">
    <location>
        <begin position="12"/>
        <end position="40"/>
    </location>
</feature>